<dbReference type="InterPro" id="IPR002577">
    <property type="entry name" value="HTH_HxlR"/>
</dbReference>
<evidence type="ECO:0000256" key="3">
    <source>
        <dbReference type="ARBA" id="ARBA00023163"/>
    </source>
</evidence>
<sequence length="180" mass="20356">MRWEDIDKQLCSVARSLSVVGERWTMLIIRDAFLGTRRFDQFQANLGITRHRLSERLAKLVEAGVLVKVPYSDRPLRHEYRLTRKGLGLYPVLLTLARWGDEWMDQGEGPPLEYFHHKCGHMTRPVLACSECNAPLRPEEVSPQVGPPLRALARQVAEGGEVPEGMGALLKLASRETQDA</sequence>
<dbReference type="Gene3D" id="1.10.10.10">
    <property type="entry name" value="Winged helix-like DNA-binding domain superfamily/Winged helix DNA-binding domain"/>
    <property type="match status" value="1"/>
</dbReference>
<keyword evidence="6" id="KW-1185">Reference proteome</keyword>
<dbReference type="OrthoDB" id="9807069at2"/>
<proteinExistence type="predicted"/>
<name>A0A4Z0M5J8_9GAMM</name>
<accession>A0A4Z0M5J8</accession>
<dbReference type="Pfam" id="PF01638">
    <property type="entry name" value="HxlR"/>
    <property type="match status" value="1"/>
</dbReference>
<evidence type="ECO:0000259" key="4">
    <source>
        <dbReference type="PROSITE" id="PS51118"/>
    </source>
</evidence>
<keyword evidence="1" id="KW-0805">Transcription regulation</keyword>
<evidence type="ECO:0000256" key="2">
    <source>
        <dbReference type="ARBA" id="ARBA00023125"/>
    </source>
</evidence>
<dbReference type="EMBL" id="SRLE01000005">
    <property type="protein sequence ID" value="TGD74687.1"/>
    <property type="molecule type" value="Genomic_DNA"/>
</dbReference>
<dbReference type="InterPro" id="IPR036388">
    <property type="entry name" value="WH-like_DNA-bd_sf"/>
</dbReference>
<protein>
    <submittedName>
        <fullName evidence="5">Transcriptional regulator</fullName>
    </submittedName>
</protein>
<evidence type="ECO:0000313" key="5">
    <source>
        <dbReference type="EMBL" id="TGD74687.1"/>
    </source>
</evidence>
<evidence type="ECO:0000313" key="6">
    <source>
        <dbReference type="Proteomes" id="UP000298050"/>
    </source>
</evidence>
<dbReference type="PANTHER" id="PTHR33204:SF36">
    <property type="entry name" value="TRANSCRIPTIONAL REGULATORY PROTEIN"/>
    <property type="match status" value="1"/>
</dbReference>
<dbReference type="GO" id="GO:0003677">
    <property type="term" value="F:DNA binding"/>
    <property type="evidence" value="ECO:0007669"/>
    <property type="project" value="UniProtKB-KW"/>
</dbReference>
<keyword evidence="2" id="KW-0238">DNA-binding</keyword>
<gene>
    <name evidence="5" type="ORF">E4634_05660</name>
</gene>
<dbReference type="Proteomes" id="UP000298050">
    <property type="component" value="Unassembled WGS sequence"/>
</dbReference>
<evidence type="ECO:0000256" key="1">
    <source>
        <dbReference type="ARBA" id="ARBA00023015"/>
    </source>
</evidence>
<comment type="caution">
    <text evidence="5">The sequence shown here is derived from an EMBL/GenBank/DDBJ whole genome shotgun (WGS) entry which is preliminary data.</text>
</comment>
<reference evidence="5 6" key="1">
    <citation type="submission" date="2019-04" db="EMBL/GenBank/DDBJ databases">
        <title>Taxonomy of novel Haliea sp. from mangrove soil of West Coast of India.</title>
        <authorList>
            <person name="Verma A."/>
            <person name="Kumar P."/>
            <person name="Krishnamurthi S."/>
        </authorList>
    </citation>
    <scope>NUCLEOTIDE SEQUENCE [LARGE SCALE GENOMIC DNA]</scope>
    <source>
        <strain evidence="5 6">SAOS-164</strain>
    </source>
</reference>
<dbReference type="SUPFAM" id="SSF46785">
    <property type="entry name" value="Winged helix' DNA-binding domain"/>
    <property type="match status" value="1"/>
</dbReference>
<dbReference type="InterPro" id="IPR036390">
    <property type="entry name" value="WH_DNA-bd_sf"/>
</dbReference>
<dbReference type="PROSITE" id="PS51118">
    <property type="entry name" value="HTH_HXLR"/>
    <property type="match status" value="1"/>
</dbReference>
<keyword evidence="3" id="KW-0804">Transcription</keyword>
<dbReference type="PANTHER" id="PTHR33204">
    <property type="entry name" value="TRANSCRIPTIONAL REGULATOR, MARR FAMILY"/>
    <property type="match status" value="1"/>
</dbReference>
<feature type="domain" description="HTH hxlR-type" evidence="4">
    <location>
        <begin position="11"/>
        <end position="108"/>
    </location>
</feature>
<organism evidence="5 6">
    <name type="scientific">Mangrovimicrobium sediminis</name>
    <dbReference type="NCBI Taxonomy" id="2562682"/>
    <lineage>
        <taxon>Bacteria</taxon>
        <taxon>Pseudomonadati</taxon>
        <taxon>Pseudomonadota</taxon>
        <taxon>Gammaproteobacteria</taxon>
        <taxon>Cellvibrionales</taxon>
        <taxon>Halieaceae</taxon>
        <taxon>Mangrovimicrobium</taxon>
    </lineage>
</organism>
<dbReference type="AlphaFoldDB" id="A0A4Z0M5J8"/>
<dbReference type="RefSeq" id="WP_135441687.1">
    <property type="nucleotide sequence ID" value="NZ_SRLE01000005.1"/>
</dbReference>